<sequence>MTDLNTFISERRHRQFVWGENDCCLFVADWLLAKGSDVGDIAAEFRGTYNSQQGAFKQLLSRGYNDIKTAFEVKLGTPVQRLMLRRGDVVLLDTNNGDVMGIFAGQCCFALAQNGVDSYSIFNIKQGWWV</sequence>
<gene>
    <name evidence="2" type="ORF">JYB87_12805</name>
</gene>
<feature type="domain" description="DUF6950" evidence="1">
    <location>
        <begin position="3"/>
        <end position="129"/>
    </location>
</feature>
<dbReference type="InterPro" id="IPR053802">
    <property type="entry name" value="DUF6950"/>
</dbReference>
<reference evidence="2 3" key="1">
    <citation type="submission" date="2021-03" db="EMBL/GenBank/DDBJ databases">
        <title>Novel species identification of genus Shewanella.</title>
        <authorList>
            <person name="Liu G."/>
            <person name="Zhang Q."/>
        </authorList>
    </citation>
    <scope>NUCLEOTIDE SEQUENCE [LARGE SCALE GENOMIC DNA]</scope>
    <source>
        <strain evidence="2 3">FJAT-51800</strain>
    </source>
</reference>
<organism evidence="2 3">
    <name type="scientific">Shewanella avicenniae</name>
    <dbReference type="NCBI Taxonomy" id="2814294"/>
    <lineage>
        <taxon>Bacteria</taxon>
        <taxon>Pseudomonadati</taxon>
        <taxon>Pseudomonadota</taxon>
        <taxon>Gammaproteobacteria</taxon>
        <taxon>Alteromonadales</taxon>
        <taxon>Shewanellaceae</taxon>
        <taxon>Shewanella</taxon>
    </lineage>
</organism>
<accession>A0ABX7QMF8</accession>
<proteinExistence type="predicted"/>
<dbReference type="Proteomes" id="UP000662770">
    <property type="component" value="Chromosome"/>
</dbReference>
<dbReference type="RefSeq" id="WP_207353869.1">
    <property type="nucleotide sequence ID" value="NZ_CP071503.1"/>
</dbReference>
<evidence type="ECO:0000313" key="3">
    <source>
        <dbReference type="Proteomes" id="UP000662770"/>
    </source>
</evidence>
<protein>
    <recommendedName>
        <fullName evidence="1">DUF6950 domain-containing protein</fullName>
    </recommendedName>
</protein>
<keyword evidence="3" id="KW-1185">Reference proteome</keyword>
<evidence type="ECO:0000259" key="1">
    <source>
        <dbReference type="Pfam" id="PF22262"/>
    </source>
</evidence>
<dbReference type="Pfam" id="PF22262">
    <property type="entry name" value="DUF6950"/>
    <property type="match status" value="1"/>
</dbReference>
<evidence type="ECO:0000313" key="2">
    <source>
        <dbReference type="EMBL" id="QSX32628.1"/>
    </source>
</evidence>
<dbReference type="EMBL" id="CP071503">
    <property type="protein sequence ID" value="QSX32628.1"/>
    <property type="molecule type" value="Genomic_DNA"/>
</dbReference>
<name>A0ABX7QMF8_9GAMM</name>